<dbReference type="EMBL" id="NUVX01000081">
    <property type="protein sequence ID" value="PFJ29019.1"/>
    <property type="molecule type" value="Genomic_DNA"/>
</dbReference>
<organism evidence="1 2">
    <name type="scientific">Bacillus thuringiensis</name>
    <dbReference type="NCBI Taxonomy" id="1428"/>
    <lineage>
        <taxon>Bacteria</taxon>
        <taxon>Bacillati</taxon>
        <taxon>Bacillota</taxon>
        <taxon>Bacilli</taxon>
        <taxon>Bacillales</taxon>
        <taxon>Bacillaceae</taxon>
        <taxon>Bacillus</taxon>
        <taxon>Bacillus cereus group</taxon>
    </lineage>
</organism>
<dbReference type="Proteomes" id="UP000224003">
    <property type="component" value="Unassembled WGS sequence"/>
</dbReference>
<evidence type="ECO:0000313" key="2">
    <source>
        <dbReference type="Proteomes" id="UP000224003"/>
    </source>
</evidence>
<proteinExistence type="predicted"/>
<comment type="caution">
    <text evidence="1">The sequence shown here is derived from an EMBL/GenBank/DDBJ whole genome shotgun (WGS) entry which is preliminary data.</text>
</comment>
<dbReference type="AlphaFoldDB" id="A0A9X6WHM9"/>
<accession>A0A9X6WHM9</accession>
<name>A0A9X6WHM9_BACTU</name>
<reference evidence="1 2" key="1">
    <citation type="submission" date="2017-09" db="EMBL/GenBank/DDBJ databases">
        <title>Large-scale bioinformatics analysis of Bacillus genomes uncovers conserved roles of natural products in bacterial physiology.</title>
        <authorList>
            <consortium name="Agbiome Team Llc"/>
            <person name="Bleich R.M."/>
            <person name="Grubbs K.J."/>
            <person name="Santa Maria K.C."/>
            <person name="Allen S.E."/>
            <person name="Farag S."/>
            <person name="Shank E.A."/>
            <person name="Bowers A."/>
        </authorList>
    </citation>
    <scope>NUCLEOTIDE SEQUENCE [LARGE SCALE GENOMIC DNA]</scope>
    <source>
        <strain evidence="1 2">AFS085496</strain>
    </source>
</reference>
<sequence length="72" mass="8156">MTNEDNPLEKQRNAIMNALKRKSVEKYLATTGDLARIDAKIANTAIVYMKDGKMLKEYPNGEIVEINDEIDV</sequence>
<evidence type="ECO:0000313" key="1">
    <source>
        <dbReference type="EMBL" id="PFJ29019.1"/>
    </source>
</evidence>
<dbReference type="RefSeq" id="WP_098517715.1">
    <property type="nucleotide sequence ID" value="NZ_NUVX01000081.1"/>
</dbReference>
<gene>
    <name evidence="1" type="ORF">COJ15_32660</name>
</gene>
<protein>
    <submittedName>
        <fullName evidence="1">Uncharacterized protein</fullName>
    </submittedName>
</protein>